<sequence>MNRLRMAVLAATGVVLGLGLIQGPSASVGGPAPTPTAPAVPSRVALGRIEPASDVIMLAAPQGSRTGRIAELLVREGDVAEAGQAVALMDNVQVLVAQVRQAEVTLTQREARLAQRLVELEAEEASLASALEQERANRDRAKWEHERMNRLRQGGVYRDTALIDKRLALDSAEQKVVAAELALARARVRDAEGRRLEEAVLRSEVEMARASASQMQAEHEMAKLRAPSHGTVLRINTRPGEVPGSDGIMLLGDLRRMRVRAEVFETDLPGIRPGQPVQVASRALPQPLAGSVEAIGLRVARQTIVREDPAATLDARVVEVMVALDARSSALAAGLTGLQVRAFFGAVP</sequence>
<name>A0A1I3XFD1_9PROT</name>
<proteinExistence type="predicted"/>
<accession>A0A1I3XFD1</accession>
<dbReference type="STRING" id="1123062.SAMN02745775_101256"/>
<dbReference type="GO" id="GO:0030313">
    <property type="term" value="C:cell envelope"/>
    <property type="evidence" value="ECO:0007669"/>
    <property type="project" value="UniProtKB-SubCell"/>
</dbReference>
<evidence type="ECO:0000256" key="2">
    <source>
        <dbReference type="ARBA" id="ARBA00023054"/>
    </source>
</evidence>
<evidence type="ECO:0000313" key="5">
    <source>
        <dbReference type="Proteomes" id="UP000199473"/>
    </source>
</evidence>
<feature type="coiled-coil region" evidence="3">
    <location>
        <begin position="117"/>
        <end position="189"/>
    </location>
</feature>
<keyword evidence="2 3" id="KW-0175">Coiled coil</keyword>
<comment type="subcellular location">
    <subcellularLocation>
        <location evidence="1">Cell envelope</location>
    </subcellularLocation>
</comment>
<gene>
    <name evidence="4" type="ORF">SAMN02745775_101256</name>
</gene>
<dbReference type="NCBIfam" id="TIGR02971">
    <property type="entry name" value="heterocyst_DevB"/>
    <property type="match status" value="1"/>
</dbReference>
<dbReference type="Gene3D" id="2.40.30.170">
    <property type="match status" value="1"/>
</dbReference>
<dbReference type="AlphaFoldDB" id="A0A1I3XFD1"/>
<dbReference type="InterPro" id="IPR050465">
    <property type="entry name" value="UPF0194_transport"/>
</dbReference>
<dbReference type="PANTHER" id="PTHR32347">
    <property type="entry name" value="EFFLUX SYSTEM COMPONENT YKNX-RELATED"/>
    <property type="match status" value="1"/>
</dbReference>
<reference evidence="4 5" key="1">
    <citation type="submission" date="2016-10" db="EMBL/GenBank/DDBJ databases">
        <authorList>
            <person name="de Groot N.N."/>
        </authorList>
    </citation>
    <scope>NUCLEOTIDE SEQUENCE [LARGE SCALE GENOMIC DNA]</scope>
    <source>
        <strain evidence="4 5">DSM 19981</strain>
    </source>
</reference>
<evidence type="ECO:0000256" key="1">
    <source>
        <dbReference type="ARBA" id="ARBA00004196"/>
    </source>
</evidence>
<dbReference type="RefSeq" id="WP_139225926.1">
    <property type="nucleotide sequence ID" value="NZ_FOSQ01000001.1"/>
</dbReference>
<protein>
    <submittedName>
        <fullName evidence="4">HlyD family secretion protein</fullName>
    </submittedName>
</protein>
<dbReference type="OrthoDB" id="264111at2"/>
<keyword evidence="5" id="KW-1185">Reference proteome</keyword>
<evidence type="ECO:0000256" key="3">
    <source>
        <dbReference type="SAM" id="Coils"/>
    </source>
</evidence>
<dbReference type="Proteomes" id="UP000199473">
    <property type="component" value="Unassembled WGS sequence"/>
</dbReference>
<dbReference type="PANTHER" id="PTHR32347:SF27">
    <property type="entry name" value="RND EFFLUX PUMP MEMBRANE FUSION PROTEIN BARREL-SANDWICH DOMAIN-CONTAINING PROTEIN"/>
    <property type="match status" value="1"/>
</dbReference>
<dbReference type="EMBL" id="FOSQ01000001">
    <property type="protein sequence ID" value="SFK18238.1"/>
    <property type="molecule type" value="Genomic_DNA"/>
</dbReference>
<dbReference type="InterPro" id="IPR014315">
    <property type="entry name" value="ABC_heterocyst_DevB"/>
</dbReference>
<organism evidence="4 5">
    <name type="scientific">Falsiroseomonas stagni DSM 19981</name>
    <dbReference type="NCBI Taxonomy" id="1123062"/>
    <lineage>
        <taxon>Bacteria</taxon>
        <taxon>Pseudomonadati</taxon>
        <taxon>Pseudomonadota</taxon>
        <taxon>Alphaproteobacteria</taxon>
        <taxon>Acetobacterales</taxon>
        <taxon>Roseomonadaceae</taxon>
        <taxon>Falsiroseomonas</taxon>
    </lineage>
</organism>
<evidence type="ECO:0000313" key="4">
    <source>
        <dbReference type="EMBL" id="SFK18238.1"/>
    </source>
</evidence>